<keyword evidence="2" id="KW-0813">Transport</keyword>
<name>A0ABD6CLE0_9EURY</name>
<feature type="transmembrane region" description="Helical" evidence="7">
    <location>
        <begin position="148"/>
        <end position="165"/>
    </location>
</feature>
<feature type="transmembrane region" description="Helical" evidence="7">
    <location>
        <begin position="17"/>
        <end position="36"/>
    </location>
</feature>
<dbReference type="GO" id="GO:0015293">
    <property type="term" value="F:symporter activity"/>
    <property type="evidence" value="ECO:0007669"/>
    <property type="project" value="UniProtKB-KW"/>
</dbReference>
<sequence length="434" mass="45023">MAHLIRSLWRQYRSVGLIYRISVAFVLGSAAGIVFGEQMAVVAPLGDLFLRLLNMLVIPIIVFTLLTGIRQLSPARLGRIGGATVGLYAVTTTIAGIIGLAVANVLQPGRGVEFAGGEAQSQAPPSVTEVLLGLVPNNPVAAMADGNLLGTVFFVIVFGIALTYVRARKEEYAESVDSVFEAFEVGAEAMFVVVRGVLEYGVVGVFALMASGIGTEGIGVFTSLGALVLAVAVGVTVHVVFTYLFLLMGVVVGVSPISFLAGAKDAMLTAFATRSSSGTLPVTMRNAEEDLRIEERVYSFALPVGATANMDGAAIRQAITVMFAANVVGQPLALTEQAFVLLVAVLISIGTAGVPGAGIVMLTVILTQVGLPLEVVGFVAGVDPILGRIATMNNVTGDLAVSTVVGKWNDAVDFDGGVWTRGRERLGGVVPGDD</sequence>
<feature type="transmembrane region" description="Helical" evidence="7">
    <location>
        <begin position="243"/>
        <end position="263"/>
    </location>
</feature>
<dbReference type="Pfam" id="PF00375">
    <property type="entry name" value="SDF"/>
    <property type="match status" value="1"/>
</dbReference>
<accession>A0ABD6CLE0</accession>
<dbReference type="EMBL" id="JBHUDK010000002">
    <property type="protein sequence ID" value="MFD1597900.1"/>
    <property type="molecule type" value="Genomic_DNA"/>
</dbReference>
<evidence type="ECO:0000256" key="4">
    <source>
        <dbReference type="ARBA" id="ARBA00022692"/>
    </source>
</evidence>
<organism evidence="8 9">
    <name type="scientific">Halobellus rarus</name>
    <dbReference type="NCBI Taxonomy" id="1126237"/>
    <lineage>
        <taxon>Archaea</taxon>
        <taxon>Methanobacteriati</taxon>
        <taxon>Methanobacteriota</taxon>
        <taxon>Stenosarchaea group</taxon>
        <taxon>Halobacteria</taxon>
        <taxon>Halobacteriales</taxon>
        <taxon>Haloferacaceae</taxon>
        <taxon>Halobellus</taxon>
    </lineage>
</organism>
<proteinExistence type="predicted"/>
<feature type="transmembrane region" description="Helical" evidence="7">
    <location>
        <begin position="339"/>
        <end position="366"/>
    </location>
</feature>
<feature type="transmembrane region" description="Helical" evidence="7">
    <location>
        <begin position="48"/>
        <end position="68"/>
    </location>
</feature>
<evidence type="ECO:0000256" key="1">
    <source>
        <dbReference type="ARBA" id="ARBA00004651"/>
    </source>
</evidence>
<keyword evidence="6 7" id="KW-0472">Membrane</keyword>
<keyword evidence="4 7" id="KW-0812">Transmembrane</keyword>
<dbReference type="InterPro" id="IPR036458">
    <property type="entry name" value="Na:dicarbo_symporter_sf"/>
</dbReference>
<dbReference type="RefSeq" id="WP_390276749.1">
    <property type="nucleotide sequence ID" value="NZ_JBHUDK010000002.1"/>
</dbReference>
<dbReference type="PANTHER" id="PTHR42865">
    <property type="entry name" value="PROTON/GLUTAMATE-ASPARTATE SYMPORTER"/>
    <property type="match status" value="1"/>
</dbReference>
<evidence type="ECO:0000256" key="6">
    <source>
        <dbReference type="ARBA" id="ARBA00023136"/>
    </source>
</evidence>
<evidence type="ECO:0000256" key="2">
    <source>
        <dbReference type="ARBA" id="ARBA00022448"/>
    </source>
</evidence>
<keyword evidence="5 7" id="KW-1133">Transmembrane helix</keyword>
<evidence type="ECO:0000256" key="5">
    <source>
        <dbReference type="ARBA" id="ARBA00022989"/>
    </source>
</evidence>
<comment type="caution">
    <text evidence="8">The sequence shown here is derived from an EMBL/GenBank/DDBJ whole genome shotgun (WGS) entry which is preliminary data.</text>
</comment>
<keyword evidence="9" id="KW-1185">Reference proteome</keyword>
<reference evidence="8 9" key="1">
    <citation type="journal article" date="2019" name="Int. J. Syst. Evol. Microbiol.">
        <title>The Global Catalogue of Microorganisms (GCM) 10K type strain sequencing project: providing services to taxonomists for standard genome sequencing and annotation.</title>
        <authorList>
            <consortium name="The Broad Institute Genomics Platform"/>
            <consortium name="The Broad Institute Genome Sequencing Center for Infectious Disease"/>
            <person name="Wu L."/>
            <person name="Ma J."/>
        </authorList>
    </citation>
    <scope>NUCLEOTIDE SEQUENCE [LARGE SCALE GENOMIC DNA]</scope>
    <source>
        <strain evidence="8 9">CGMCC 1.12121</strain>
    </source>
</reference>
<protein>
    <submittedName>
        <fullName evidence="8">Dicarboxylate/amino acid:cation symporter</fullName>
    </submittedName>
</protein>
<dbReference type="InterPro" id="IPR001991">
    <property type="entry name" value="Na-dicarboxylate_symporter"/>
</dbReference>
<evidence type="ECO:0000256" key="7">
    <source>
        <dbReference type="SAM" id="Phobius"/>
    </source>
</evidence>
<dbReference type="Gene3D" id="1.10.3860.10">
    <property type="entry name" value="Sodium:dicarboxylate symporter"/>
    <property type="match status" value="1"/>
</dbReference>
<dbReference type="PANTHER" id="PTHR42865:SF7">
    <property type="entry name" value="PROTON_GLUTAMATE-ASPARTATE SYMPORTER"/>
    <property type="match status" value="1"/>
</dbReference>
<evidence type="ECO:0000313" key="8">
    <source>
        <dbReference type="EMBL" id="MFD1597900.1"/>
    </source>
</evidence>
<comment type="subcellular location">
    <subcellularLocation>
        <location evidence="1">Cell membrane</location>
        <topology evidence="1">Multi-pass membrane protein</topology>
    </subcellularLocation>
</comment>
<dbReference type="AlphaFoldDB" id="A0ABD6CLE0"/>
<dbReference type="PRINTS" id="PR00173">
    <property type="entry name" value="EDTRNSPORT"/>
</dbReference>
<feature type="transmembrane region" description="Helical" evidence="7">
    <location>
        <begin position="80"/>
        <end position="103"/>
    </location>
</feature>
<dbReference type="GO" id="GO:0005886">
    <property type="term" value="C:plasma membrane"/>
    <property type="evidence" value="ECO:0007669"/>
    <property type="project" value="UniProtKB-SubCell"/>
</dbReference>
<dbReference type="Proteomes" id="UP001597085">
    <property type="component" value="Unassembled WGS sequence"/>
</dbReference>
<evidence type="ECO:0000256" key="3">
    <source>
        <dbReference type="ARBA" id="ARBA00022475"/>
    </source>
</evidence>
<gene>
    <name evidence="8" type="ORF">ACFSBX_02870</name>
</gene>
<feature type="transmembrane region" description="Helical" evidence="7">
    <location>
        <begin position="218"/>
        <end position="237"/>
    </location>
</feature>
<dbReference type="SUPFAM" id="SSF118215">
    <property type="entry name" value="Proton glutamate symport protein"/>
    <property type="match status" value="1"/>
</dbReference>
<evidence type="ECO:0000313" key="9">
    <source>
        <dbReference type="Proteomes" id="UP001597085"/>
    </source>
</evidence>
<keyword evidence="3" id="KW-1003">Cell membrane</keyword>